<dbReference type="RefSeq" id="WP_284322583.1">
    <property type="nucleotide sequence ID" value="NZ_BSOB01000050.1"/>
</dbReference>
<dbReference type="Pfam" id="PF00144">
    <property type="entry name" value="Beta-lactamase"/>
    <property type="match status" value="1"/>
</dbReference>
<evidence type="ECO:0000256" key="7">
    <source>
        <dbReference type="SAM" id="SignalP"/>
    </source>
</evidence>
<comment type="catalytic activity">
    <reaction evidence="1 6">
        <text>a beta-lactam + H2O = a substituted beta-amino acid</text>
        <dbReference type="Rhea" id="RHEA:20401"/>
        <dbReference type="ChEBI" id="CHEBI:15377"/>
        <dbReference type="ChEBI" id="CHEBI:35627"/>
        <dbReference type="ChEBI" id="CHEBI:140347"/>
        <dbReference type="EC" id="3.5.2.6"/>
    </reaction>
</comment>
<dbReference type="PANTHER" id="PTHR46825:SF8">
    <property type="entry name" value="BETA-LACTAMASE-RELATED"/>
    <property type="match status" value="1"/>
</dbReference>
<dbReference type="InterPro" id="IPR001466">
    <property type="entry name" value="Beta-lactam-related"/>
</dbReference>
<keyword evidence="7" id="KW-0732">Signal</keyword>
<dbReference type="EMBL" id="BSOB01000050">
    <property type="protein sequence ID" value="GLQ94899.1"/>
    <property type="molecule type" value="Genomic_DNA"/>
</dbReference>
<dbReference type="InterPro" id="IPR050491">
    <property type="entry name" value="AmpC-like"/>
</dbReference>
<evidence type="ECO:0000256" key="6">
    <source>
        <dbReference type="RuleBase" id="RU361140"/>
    </source>
</evidence>
<evidence type="ECO:0000256" key="1">
    <source>
        <dbReference type="ARBA" id="ARBA00001526"/>
    </source>
</evidence>
<comment type="caution">
    <text evidence="10">The sequence shown here is derived from an EMBL/GenBank/DDBJ whole genome shotgun (WGS) entry which is preliminary data.</text>
</comment>
<dbReference type="SUPFAM" id="SSF56601">
    <property type="entry name" value="beta-lactamase/transpeptidase-like"/>
    <property type="match status" value="1"/>
</dbReference>
<dbReference type="Proteomes" id="UP001156670">
    <property type="component" value="Unassembled WGS sequence"/>
</dbReference>
<dbReference type="PANTHER" id="PTHR46825">
    <property type="entry name" value="D-ALANYL-D-ALANINE-CARBOXYPEPTIDASE/ENDOPEPTIDASE AMPH"/>
    <property type="match status" value="1"/>
</dbReference>
<sequence>MARTLRYSLIAAALYAGSATAMTNDQLQHVLEQRLRGDRTGACVAAAVIEGKQVARARVCADPADDRRIDEHSAFEIGSVSKTMTAALLAQLIEQGKASLDDPLSSWLPSGTNVPDFNGQPILLRHIVTHTSGLPGLPPRMQIRHPDNPYADLDESTVLTSLADVKLNAVPGTHFEYSNFAMMVLSDAVARRYGKDMDSLLRQHLFEPLGMRSAYLDKAPDGVKAAAGHLPNGKTTAAWTIPTNLAGVGGVHATLDDMVRYVQGELGLLDTPLTPALKLTQQPVSQSSGKAMGMNWMLVPHQSPHSLVIHGGGTGGFSSFVGFDPDKQRGVVLLSDTALNSMDGLGKGLGMHLLDPAEPLGSPRKPATPTDALLDGLAGEYVFANGMHISLRHRHSGLTAQVPGQPEFEMGYDSAGDFYPLQLDALLHPQRDAKGRYSFVWTQGGGAFSAERVDSSKSVASLAPNSTQLQAYTGDYSLAPGFVISITSDGHQLYAQATGQPRVVLKAVAADTFKFEVVAAEIDFERKENKVVALTLVQNGVRHHAEKH</sequence>
<evidence type="ECO:0000256" key="3">
    <source>
        <dbReference type="ARBA" id="ARBA00012865"/>
    </source>
</evidence>
<dbReference type="PROSITE" id="PS00336">
    <property type="entry name" value="BETA_LACTAMASE_C"/>
    <property type="match status" value="1"/>
</dbReference>
<dbReference type="EC" id="3.5.2.6" evidence="3 6"/>
<feature type="domain" description="Peptidase S12 Pab87-related C-terminal" evidence="9">
    <location>
        <begin position="464"/>
        <end position="537"/>
    </location>
</feature>
<evidence type="ECO:0000256" key="4">
    <source>
        <dbReference type="ARBA" id="ARBA00022801"/>
    </source>
</evidence>
<keyword evidence="4 6" id="KW-0378">Hydrolase</keyword>
<keyword evidence="11" id="KW-1185">Reference proteome</keyword>
<evidence type="ECO:0000256" key="5">
    <source>
        <dbReference type="ARBA" id="ARBA00023251"/>
    </source>
</evidence>
<dbReference type="InterPro" id="IPR001586">
    <property type="entry name" value="Beta-lactam_class-C_AS"/>
</dbReference>
<accession>A0ABQ5XV01</accession>
<feature type="domain" description="Beta-lactamase-related" evidence="8">
    <location>
        <begin position="36"/>
        <end position="339"/>
    </location>
</feature>
<organism evidence="10 11">
    <name type="scientific">Dyella acidisoli</name>
    <dbReference type="NCBI Taxonomy" id="1867834"/>
    <lineage>
        <taxon>Bacteria</taxon>
        <taxon>Pseudomonadati</taxon>
        <taxon>Pseudomonadota</taxon>
        <taxon>Gammaproteobacteria</taxon>
        <taxon>Lysobacterales</taxon>
        <taxon>Rhodanobacteraceae</taxon>
        <taxon>Dyella</taxon>
    </lineage>
</organism>
<name>A0ABQ5XV01_9GAMM</name>
<protein>
    <recommendedName>
        <fullName evidence="3 6">Beta-lactamase</fullName>
        <ecNumber evidence="3 6">3.5.2.6</ecNumber>
    </recommendedName>
</protein>
<reference evidence="11" key="1">
    <citation type="journal article" date="2019" name="Int. J. Syst. Evol. Microbiol.">
        <title>The Global Catalogue of Microorganisms (GCM) 10K type strain sequencing project: providing services to taxonomists for standard genome sequencing and annotation.</title>
        <authorList>
            <consortium name="The Broad Institute Genomics Platform"/>
            <consortium name="The Broad Institute Genome Sequencing Center for Infectious Disease"/>
            <person name="Wu L."/>
            <person name="Ma J."/>
        </authorList>
    </citation>
    <scope>NUCLEOTIDE SEQUENCE [LARGE SCALE GENOMIC DNA]</scope>
    <source>
        <strain evidence="11">NBRC 111980</strain>
    </source>
</reference>
<dbReference type="Gene3D" id="3.40.710.10">
    <property type="entry name" value="DD-peptidase/beta-lactamase superfamily"/>
    <property type="match status" value="1"/>
</dbReference>
<dbReference type="Pfam" id="PF11954">
    <property type="entry name" value="DUF3471"/>
    <property type="match status" value="1"/>
</dbReference>
<feature type="signal peptide" evidence="7">
    <location>
        <begin position="1"/>
        <end position="21"/>
    </location>
</feature>
<keyword evidence="5 6" id="KW-0046">Antibiotic resistance</keyword>
<dbReference type="InterPro" id="IPR021860">
    <property type="entry name" value="Peptidase_S12_Pab87-rel_C"/>
</dbReference>
<feature type="chain" id="PRO_5045631149" description="Beta-lactamase" evidence="7">
    <location>
        <begin position="22"/>
        <end position="548"/>
    </location>
</feature>
<comment type="similarity">
    <text evidence="2 6">Belongs to the class-C beta-lactamase family.</text>
</comment>
<gene>
    <name evidence="10" type="ORF">GCM10007901_38520</name>
</gene>
<evidence type="ECO:0000256" key="2">
    <source>
        <dbReference type="ARBA" id="ARBA00007840"/>
    </source>
</evidence>
<evidence type="ECO:0000313" key="11">
    <source>
        <dbReference type="Proteomes" id="UP001156670"/>
    </source>
</evidence>
<evidence type="ECO:0000259" key="8">
    <source>
        <dbReference type="Pfam" id="PF00144"/>
    </source>
</evidence>
<dbReference type="InterPro" id="IPR012338">
    <property type="entry name" value="Beta-lactam/transpept-like"/>
</dbReference>
<evidence type="ECO:0000313" key="10">
    <source>
        <dbReference type="EMBL" id="GLQ94899.1"/>
    </source>
</evidence>
<evidence type="ECO:0000259" key="9">
    <source>
        <dbReference type="Pfam" id="PF11954"/>
    </source>
</evidence>
<proteinExistence type="inferred from homology"/>